<dbReference type="RefSeq" id="WP_184619222.1">
    <property type="nucleotide sequence ID" value="NZ_JACHEX010000002.1"/>
</dbReference>
<dbReference type="Proteomes" id="UP000555828">
    <property type="component" value="Unassembled WGS sequence"/>
</dbReference>
<protein>
    <submittedName>
        <fullName evidence="2">Putative membrane protein YiaA</fullName>
    </submittedName>
</protein>
<evidence type="ECO:0000313" key="3">
    <source>
        <dbReference type="Proteomes" id="UP000555828"/>
    </source>
</evidence>
<feature type="transmembrane region" description="Helical" evidence="1">
    <location>
        <begin position="9"/>
        <end position="28"/>
    </location>
</feature>
<evidence type="ECO:0000256" key="1">
    <source>
        <dbReference type="SAM" id="Phobius"/>
    </source>
</evidence>
<dbReference type="EMBL" id="JACHEX010000002">
    <property type="protein sequence ID" value="MBB6062559.1"/>
    <property type="molecule type" value="Genomic_DNA"/>
</dbReference>
<dbReference type="AlphaFoldDB" id="A0A841GS66"/>
<keyword evidence="1" id="KW-0472">Membrane</keyword>
<comment type="caution">
    <text evidence="2">The sequence shown here is derived from an EMBL/GenBank/DDBJ whole genome shotgun (WGS) entry which is preliminary data.</text>
</comment>
<feature type="transmembrane region" description="Helical" evidence="1">
    <location>
        <begin position="34"/>
        <end position="51"/>
    </location>
</feature>
<organism evidence="2 3">
    <name type="scientific">Thermosipho japonicus</name>
    <dbReference type="NCBI Taxonomy" id="90323"/>
    <lineage>
        <taxon>Bacteria</taxon>
        <taxon>Thermotogati</taxon>
        <taxon>Thermotogota</taxon>
        <taxon>Thermotogae</taxon>
        <taxon>Thermotogales</taxon>
        <taxon>Fervidobacteriaceae</taxon>
        <taxon>Thermosipho</taxon>
    </lineage>
</organism>
<feature type="transmembrane region" description="Helical" evidence="1">
    <location>
        <begin position="72"/>
        <end position="89"/>
    </location>
</feature>
<name>A0A841GS66_9BACT</name>
<keyword evidence="1" id="KW-0812">Transmembrane</keyword>
<feature type="transmembrane region" description="Helical" evidence="1">
    <location>
        <begin position="95"/>
        <end position="117"/>
    </location>
</feature>
<accession>A0A841GS66</accession>
<keyword evidence="3" id="KW-1185">Reference proteome</keyword>
<proteinExistence type="predicted"/>
<sequence>MKDEKIVKQFIYVIIFIALIVITIGSIITKNKTTFIVSYILGTLGAILYIISLYHDIISLNLKRKISKKGYYIRYIFSASIFLLVGVIFEEKLTAIISAFLGLINVKISAYLVGFLFGGGWHEKKD</sequence>
<evidence type="ECO:0000313" key="2">
    <source>
        <dbReference type="EMBL" id="MBB6062559.1"/>
    </source>
</evidence>
<keyword evidence="1" id="KW-1133">Transmembrane helix</keyword>
<reference evidence="2 3" key="1">
    <citation type="submission" date="2020-08" db="EMBL/GenBank/DDBJ databases">
        <title>Genomic Encyclopedia of Type Strains, Phase IV (KMG-IV): sequencing the most valuable type-strain genomes for metagenomic binning, comparative biology and taxonomic classification.</title>
        <authorList>
            <person name="Goeker M."/>
        </authorList>
    </citation>
    <scope>NUCLEOTIDE SEQUENCE [LARGE SCALE GENOMIC DNA]</scope>
    <source>
        <strain evidence="2 3">DSM 13481</strain>
    </source>
</reference>
<gene>
    <name evidence="2" type="ORF">HNP65_000997</name>
</gene>